<evidence type="ECO:0000256" key="6">
    <source>
        <dbReference type="ARBA" id="ARBA00022776"/>
    </source>
</evidence>
<dbReference type="GO" id="GO:0005881">
    <property type="term" value="C:cytoplasmic microtubule"/>
    <property type="evidence" value="ECO:0007669"/>
    <property type="project" value="TreeGrafter"/>
</dbReference>
<dbReference type="GO" id="GO:0008017">
    <property type="term" value="F:microtubule binding"/>
    <property type="evidence" value="ECO:0007669"/>
    <property type="project" value="EnsemblFungi"/>
</dbReference>
<dbReference type="GO" id="GO:0005815">
    <property type="term" value="C:microtubule organizing center"/>
    <property type="evidence" value="ECO:0007669"/>
    <property type="project" value="TreeGrafter"/>
</dbReference>
<dbReference type="EMBL" id="HE612868">
    <property type="protein sequence ID" value="CCE65714.1"/>
    <property type="molecule type" value="Genomic_DNA"/>
</dbReference>
<dbReference type="OMA" id="TFWYYYK"/>
<evidence type="ECO:0000256" key="5">
    <source>
        <dbReference type="ARBA" id="ARBA00022701"/>
    </source>
</evidence>
<dbReference type="PANTHER" id="PTHR21567">
    <property type="entry name" value="CLASP"/>
    <property type="match status" value="1"/>
</dbReference>
<feature type="region of interest" description="Disordered" evidence="7">
    <location>
        <begin position="604"/>
        <end position="625"/>
    </location>
</feature>
<evidence type="ECO:0000313" key="10">
    <source>
        <dbReference type="Proteomes" id="UP000005666"/>
    </source>
</evidence>
<dbReference type="eggNOG" id="ENOG502QT5T">
    <property type="taxonomic scope" value="Eukaryota"/>
</dbReference>
<gene>
    <name evidence="9" type="primary">TPHA0M01390</name>
    <name evidence="9" type="ordered locus">TPHA_0M01390</name>
</gene>
<dbReference type="HOGENOM" id="CLU_256206_0_0_1"/>
<reference evidence="9 10" key="1">
    <citation type="journal article" date="2011" name="Proc. Natl. Acad. Sci. U.S.A.">
        <title>Evolutionary erosion of yeast sex chromosomes by mating-type switching accidents.</title>
        <authorList>
            <person name="Gordon J.L."/>
            <person name="Armisen D."/>
            <person name="Proux-Wera E."/>
            <person name="Oheigeartaigh S.S."/>
            <person name="Byrne K.P."/>
            <person name="Wolfe K.H."/>
        </authorList>
    </citation>
    <scope>NUCLEOTIDE SEQUENCE [LARGE SCALE GENOMIC DNA]</scope>
    <source>
        <strain evidence="10">ATCC 24235 / CBS 4417 / NBRC 1672 / NRRL Y-8282 / UCD 70-5</strain>
    </source>
</reference>
<dbReference type="GO" id="GO:1990023">
    <property type="term" value="C:mitotic spindle midzone"/>
    <property type="evidence" value="ECO:0007669"/>
    <property type="project" value="EnsemblFungi"/>
</dbReference>
<comment type="subcellular location">
    <subcellularLocation>
        <location evidence="1">Cytoplasm</location>
        <location evidence="1">Cytoskeleton</location>
        <location evidence="1">Spindle</location>
    </subcellularLocation>
</comment>
<keyword evidence="4" id="KW-0132">Cell division</keyword>
<evidence type="ECO:0000256" key="3">
    <source>
        <dbReference type="ARBA" id="ARBA00016012"/>
    </source>
</evidence>
<keyword evidence="10" id="KW-1185">Reference proteome</keyword>
<evidence type="ECO:0000256" key="7">
    <source>
        <dbReference type="SAM" id="MobiDB-lite"/>
    </source>
</evidence>
<dbReference type="InterPro" id="IPR024395">
    <property type="entry name" value="CLASP_N_dom"/>
</dbReference>
<dbReference type="GO" id="GO:0051301">
    <property type="term" value="P:cell division"/>
    <property type="evidence" value="ECO:0007669"/>
    <property type="project" value="UniProtKB-KW"/>
</dbReference>
<dbReference type="GO" id="GO:0060172">
    <property type="term" value="P:astral microtubule depolymerization"/>
    <property type="evidence" value="ECO:0007669"/>
    <property type="project" value="TreeGrafter"/>
</dbReference>
<dbReference type="Pfam" id="PF12348">
    <property type="entry name" value="CLASP_N"/>
    <property type="match status" value="1"/>
</dbReference>
<dbReference type="RefSeq" id="XP_003688148.1">
    <property type="nucleotide sequence ID" value="XM_003688100.1"/>
</dbReference>
<keyword evidence="6" id="KW-0131">Cell cycle</keyword>
<keyword evidence="6" id="KW-0498">Mitosis</keyword>
<keyword evidence="5" id="KW-0493">Microtubule</keyword>
<feature type="compositionally biased region" description="Low complexity" evidence="7">
    <location>
        <begin position="1113"/>
        <end position="1124"/>
    </location>
</feature>
<name>G8C0J9_TETPH</name>
<evidence type="ECO:0000256" key="1">
    <source>
        <dbReference type="ARBA" id="ARBA00004186"/>
    </source>
</evidence>
<organism evidence="9 10">
    <name type="scientific">Tetrapisispora phaffii (strain ATCC 24235 / CBS 4417 / NBRC 1672 / NRRL Y-8282 / UCD 70-5)</name>
    <name type="common">Yeast</name>
    <name type="synonym">Fabospora phaffii</name>
    <dbReference type="NCBI Taxonomy" id="1071381"/>
    <lineage>
        <taxon>Eukaryota</taxon>
        <taxon>Fungi</taxon>
        <taxon>Dikarya</taxon>
        <taxon>Ascomycota</taxon>
        <taxon>Saccharomycotina</taxon>
        <taxon>Saccharomycetes</taxon>
        <taxon>Saccharomycetales</taxon>
        <taxon>Saccharomycetaceae</taxon>
        <taxon>Tetrapisispora</taxon>
    </lineage>
</organism>
<accession>G8C0J9</accession>
<protein>
    <recommendedName>
        <fullName evidence="3">Protein STU1</fullName>
    </recommendedName>
</protein>
<evidence type="ECO:0000313" key="9">
    <source>
        <dbReference type="EMBL" id="CCE65714.1"/>
    </source>
</evidence>
<dbReference type="GO" id="GO:0008608">
    <property type="term" value="P:attachment of spindle microtubules to kinetochore"/>
    <property type="evidence" value="ECO:0007669"/>
    <property type="project" value="EnsemblFungi"/>
</dbReference>
<feature type="compositionally biased region" description="Polar residues" evidence="7">
    <location>
        <begin position="606"/>
        <end position="625"/>
    </location>
</feature>
<dbReference type="GO" id="GO:0043515">
    <property type="term" value="F:kinetochore binding"/>
    <property type="evidence" value="ECO:0007669"/>
    <property type="project" value="EnsemblFungi"/>
</dbReference>
<dbReference type="STRING" id="1071381.G8C0J9"/>
<dbReference type="Proteomes" id="UP000005666">
    <property type="component" value="Chromosome 13"/>
</dbReference>
<dbReference type="OrthoDB" id="46159at2759"/>
<dbReference type="GO" id="GO:0005827">
    <property type="term" value="C:polar microtubule"/>
    <property type="evidence" value="ECO:0007669"/>
    <property type="project" value="EnsemblFungi"/>
</dbReference>
<sequence>MSLDFSNIYDIVIDNNVTINDKIGLLTSFKGHIKKELVNIKLIDKYLNALLFILNNYTYITNPNESDANPENNKLISISHSTLCYLIKRVAMQAPTHFDNYTISRLLFYLIHSVPYEKKFWISSTRAIEAIFLVSPSILENSLKNLCLNDFSIFIDNGMSDDTINMLIKKNDMNKNILAIGELVKTDEKNNRNPLERIDDFNSVFINILNNIDYNDENSHAFANLAIELLKDLLTKYYNADYLLEFSNQINDENIKKQFLTKNNKNIFKPTNSPTKLPNPNNSSDPSLTFDIKSEIDRILNTDLKLVTTSNNNNENLDSKSFHNFDQLLNEMENLLVPFLEIKETEQNWKIRQKNIHKFREILNGNIPKESPVKFVLLCRDLQFIECISKAALSLRTTLTLSAYQLLREFCEILNNNIDITVIEQIFSTLKISLSSTKKISSQNAFYTLILLVVNTSFNNKLFQNSYTLMSEKNVLPRMCSAVILRIFIMKYPPVSSSTIDTSTNKLSALTIYIEEWLKKGITDAQTSVREPMRVTFWYYYKCFPLSAKKLLQGSFSNQLRKAIELSIPQHLEVDYQLTSTISSINSSRRSSLIGSSLNRRFPNYAQPTHSSQHSTIRSTSETTYNENQKGNLLMKGIYLGKNTNRHLSDNIQKTELLNTRKSSAPSSLPIQTHNEILKGNNDIDASMDSLNTTNNGTAQLDITGDLTNNHSHTLLKKYLEINQNNKDYSITKGGAKSKNENSTLNFDNNSKKLLHLAENCNTLKDTKELLHFLQDMLIRNNEFEFFDIISYLRVAMIRFPKEFRELINISKFYQSIPLQYTIDLYAINSLDVTDLISKFDLNELLETISNLLNTLVNNDGTELSPEGSLYYMKYRQSIFNFCLATINEILQKANINKIENMVLRNLIKKLTDICGGDFDESLYYETLFKIYTREKFIFVQVLRSLNLVSTKLKIFHEIEHRDPSFTIDEILANDKKQSSQQDAQQSEHTENLDPMYMEMTMVNPFGQKRMISDSSVLHHGRDQFDTYNNQNELNEIELGPHTRKLTDMTKVISIYQTASQDDNINDMEIDGDGDGDVNLNNHESETNVNLSDIFRNQEKENTVKFSTDPPKIINNSSAGSNINRESDNDIDLLSDQNFTNNDNVNTEPSFGQPLPPSTDYTLSNPVDVVKSPSLIDELSQNTLSYHILSKFIIFSKTNVAGSFQDMIKAMDRINSKSFSLVHLDKILSFLVISSNQLEFMDWLMSENGYLKLLNICDILLQSADIAQSIPENIVSRTLLLVNCLLLLKNRYNIQTINADHYINIWNSIVTLTGKIEDFQNEVFVFSEETISSFYEANLITSKVILKILSLLATSTSESTYISMNCFLLKTLALLTSYPKISLTESNYLEIVEIMSIYTHDNRTELRFESFRVLSNIYHHIQSENSEINNPMTLFAKIDSKSMKIIQKMLSEGLA</sequence>
<evidence type="ECO:0000256" key="4">
    <source>
        <dbReference type="ARBA" id="ARBA00022618"/>
    </source>
</evidence>
<feature type="domain" description="CLASP N-terminal" evidence="8">
    <location>
        <begin position="331"/>
        <end position="565"/>
    </location>
</feature>
<dbReference type="InterPro" id="IPR011989">
    <property type="entry name" value="ARM-like"/>
</dbReference>
<feature type="compositionally biased region" description="Acidic residues" evidence="7">
    <location>
        <begin position="1064"/>
        <end position="1076"/>
    </location>
</feature>
<dbReference type="GO" id="GO:0000776">
    <property type="term" value="C:kinetochore"/>
    <property type="evidence" value="ECO:0007669"/>
    <property type="project" value="EnsemblFungi"/>
</dbReference>
<feature type="region of interest" description="Disordered" evidence="7">
    <location>
        <begin position="1106"/>
        <end position="1129"/>
    </location>
</feature>
<dbReference type="KEGG" id="tpf:TPHA_0M01390"/>
<comment type="similarity">
    <text evidence="2">Belongs to the CLASP family.</text>
</comment>
<feature type="region of interest" description="Disordered" evidence="7">
    <location>
        <begin position="1064"/>
        <end position="1084"/>
    </location>
</feature>
<evidence type="ECO:0000256" key="2">
    <source>
        <dbReference type="ARBA" id="ARBA00009549"/>
    </source>
</evidence>
<evidence type="ECO:0000259" key="8">
    <source>
        <dbReference type="Pfam" id="PF12348"/>
    </source>
</evidence>
<dbReference type="PANTHER" id="PTHR21567:SF9">
    <property type="entry name" value="CLIP-ASSOCIATING PROTEIN"/>
    <property type="match status" value="1"/>
</dbReference>
<dbReference type="GO" id="GO:0048487">
    <property type="term" value="F:beta-tubulin binding"/>
    <property type="evidence" value="ECO:0007669"/>
    <property type="project" value="EnsemblFungi"/>
</dbReference>
<dbReference type="GeneID" id="11531939"/>
<proteinExistence type="inferred from homology"/>
<dbReference type="Gene3D" id="1.25.10.10">
    <property type="entry name" value="Leucine-rich Repeat Variant"/>
    <property type="match status" value="1"/>
</dbReference>
<dbReference type="GO" id="GO:0090307">
    <property type="term" value="P:mitotic spindle assembly"/>
    <property type="evidence" value="ECO:0007669"/>
    <property type="project" value="EnsemblFungi"/>
</dbReference>